<dbReference type="Proteomes" id="UP000033260">
    <property type="component" value="Chromosome"/>
</dbReference>
<proteinExistence type="predicted"/>
<accession>A0AAU8SHU1</accession>
<evidence type="ECO:0000313" key="2">
    <source>
        <dbReference type="Proteomes" id="UP000033260"/>
    </source>
</evidence>
<protein>
    <submittedName>
        <fullName evidence="1">Uncharacterized protein</fullName>
    </submittedName>
</protein>
<gene>
    <name evidence="1" type="ORF">N805_28705</name>
</gene>
<reference evidence="1 2" key="1">
    <citation type="submission" date="2015-02" db="EMBL/GenBank/DDBJ databases">
        <title>Complete Genome Sequencing of Pseudomonas putida S13.1.2.</title>
        <authorList>
            <person name="Chong T.M."/>
            <person name="Chan K.G."/>
            <person name="Dessaux Y."/>
        </authorList>
    </citation>
    <scope>NUCLEOTIDE SEQUENCE [LARGE SCALE GENOMIC DNA]</scope>
    <source>
        <strain evidence="1 2">S13.1.2</strain>
    </source>
</reference>
<evidence type="ECO:0000313" key="1">
    <source>
        <dbReference type="EMBL" id="AJQ50986.1"/>
    </source>
</evidence>
<sequence>MEIKNNPVGRLHDILREASLRQDAEVTRSVWERVLDAPEGDAGTLLSRLADLVQLQREAKQALIDGVEGDPSIYLAPFEKIDLIFSRIDLSTRWDVSKQYLDNTTLSALAFGNHVLQVKYSNPQINNAQTSEFIEALDRLLHQCLNSELPTSLKQMFTSNLESLRQALIAYRISGTNGIEAEIDRIIGAMSRHSSTILDQKDEKSITFMRSVFELVSGINDSIQLAENAVRLSGPAVVALLPLFQ</sequence>
<dbReference type="RefSeq" id="WP_019472418.1">
    <property type="nucleotide sequence ID" value="NZ_CP010979.1"/>
</dbReference>
<dbReference type="EMBL" id="CP010979">
    <property type="protein sequence ID" value="AJQ50986.1"/>
    <property type="molecule type" value="Genomic_DNA"/>
</dbReference>
<organism evidence="1 2">
    <name type="scientific">Pseudomonas putida S13.1.2</name>
    <dbReference type="NCBI Taxonomy" id="1384061"/>
    <lineage>
        <taxon>Bacteria</taxon>
        <taxon>Pseudomonadati</taxon>
        <taxon>Pseudomonadota</taxon>
        <taxon>Gammaproteobacteria</taxon>
        <taxon>Pseudomonadales</taxon>
        <taxon>Pseudomonadaceae</taxon>
        <taxon>Pseudomonas</taxon>
    </lineage>
</organism>
<dbReference type="AlphaFoldDB" id="A0AAU8SHU1"/>
<name>A0AAU8SHU1_PSEPU</name>